<dbReference type="InterPro" id="IPR023606">
    <property type="entry name" value="CoA-Trfase_III_dom_1_sf"/>
</dbReference>
<dbReference type="InterPro" id="IPR044855">
    <property type="entry name" value="CoA-Trfase_III_dom3_sf"/>
</dbReference>
<dbReference type="Gene3D" id="3.40.50.10540">
    <property type="entry name" value="Crotonobetainyl-coa:carnitine coa-transferase, domain 1"/>
    <property type="match status" value="1"/>
</dbReference>
<dbReference type="Proteomes" id="UP000783253">
    <property type="component" value="Unassembled WGS sequence"/>
</dbReference>
<comment type="caution">
    <text evidence="2">The sequence shown here is derived from an EMBL/GenBank/DDBJ whole genome shotgun (WGS) entry which is preliminary data.</text>
</comment>
<name>A0ABS7J2G1_9SPHN</name>
<dbReference type="Gene3D" id="3.30.1540.10">
    <property type="entry name" value="formyl-coa transferase, domain 3"/>
    <property type="match status" value="1"/>
</dbReference>
<dbReference type="InterPro" id="IPR003673">
    <property type="entry name" value="CoA-Trfase_fam_III"/>
</dbReference>
<dbReference type="InterPro" id="IPR050483">
    <property type="entry name" value="CoA-transferase_III_domain"/>
</dbReference>
<evidence type="ECO:0000256" key="1">
    <source>
        <dbReference type="ARBA" id="ARBA00022679"/>
    </source>
</evidence>
<dbReference type="SUPFAM" id="SSF89796">
    <property type="entry name" value="CoA-transferase family III (CaiB/BaiF)"/>
    <property type="match status" value="1"/>
</dbReference>
<gene>
    <name evidence="2" type="ORF">K3152_11975</name>
</gene>
<keyword evidence="3" id="KW-1185">Reference proteome</keyword>
<dbReference type="PANTHER" id="PTHR48207:SF3">
    <property type="entry name" value="SUCCINATE--HYDROXYMETHYLGLUTARATE COA-TRANSFERASE"/>
    <property type="match status" value="1"/>
</dbReference>
<dbReference type="RefSeq" id="WP_221574320.1">
    <property type="nucleotide sequence ID" value="NZ_JAIGNK010000003.1"/>
</dbReference>
<keyword evidence="1 2" id="KW-0808">Transferase</keyword>
<evidence type="ECO:0000313" key="2">
    <source>
        <dbReference type="EMBL" id="MBX7458967.1"/>
    </source>
</evidence>
<dbReference type="Pfam" id="PF02515">
    <property type="entry name" value="CoA_transf_3"/>
    <property type="match status" value="1"/>
</dbReference>
<organism evidence="2 3">
    <name type="scientific">Qipengyuania polymorpha</name>
    <dbReference type="NCBI Taxonomy" id="2867234"/>
    <lineage>
        <taxon>Bacteria</taxon>
        <taxon>Pseudomonadati</taxon>
        <taxon>Pseudomonadota</taxon>
        <taxon>Alphaproteobacteria</taxon>
        <taxon>Sphingomonadales</taxon>
        <taxon>Erythrobacteraceae</taxon>
        <taxon>Qipengyuania</taxon>
    </lineage>
</organism>
<evidence type="ECO:0000313" key="3">
    <source>
        <dbReference type="Proteomes" id="UP000783253"/>
    </source>
</evidence>
<dbReference type="PANTHER" id="PTHR48207">
    <property type="entry name" value="SUCCINATE--HYDROXYMETHYLGLUTARATE COA-TRANSFERASE"/>
    <property type="match status" value="1"/>
</dbReference>
<protein>
    <submittedName>
        <fullName evidence="2">CoA transferase</fullName>
    </submittedName>
</protein>
<proteinExistence type="predicted"/>
<dbReference type="GO" id="GO:0016740">
    <property type="term" value="F:transferase activity"/>
    <property type="evidence" value="ECO:0007669"/>
    <property type="project" value="UniProtKB-KW"/>
</dbReference>
<sequence>MADWLENPRNENSPLAGLKVLELARVLAGPWAGQILADLGADVIKVESPEGDNTRIWGPPWVEHGGETTSAYYHACNRGKRGIVADFRDEADLARVAELAAGADVVLENFKPGGLAKFGLDYETLAKANPALVYCSITGFGQDGPRRNEPGYDFVVQAMSGFMALTGEPDGDPMKMGVSISDLSCGLWAANAVQAALLMRYRTGKGQWIDMSLLDSSVALLANQAMSYLTTGENPPRMGNAHAQVSAYGVFPTSDGKVVLAPANDALFRKLLTLLERTDLLEDERYATNASRVANRAEVDGMIAEATSSWSREALLDACAKAGIPAGPINELDEVFADPQVKARGLQLDIDGMPSVRSPFVFSDAELAIRKASPAKGQDDLSG</sequence>
<dbReference type="EMBL" id="JAIGNK010000003">
    <property type="protein sequence ID" value="MBX7458967.1"/>
    <property type="molecule type" value="Genomic_DNA"/>
</dbReference>
<reference evidence="2 3" key="1">
    <citation type="submission" date="2021-08" db="EMBL/GenBank/DDBJ databases">
        <title>Comparative Genomics Analysis of the Genus Qipengyuania Reveals Extensive Genetic Diversity and Metabolic Versatility, Including the Description of Fifteen Novel Species.</title>
        <authorList>
            <person name="Liu Y."/>
        </authorList>
    </citation>
    <scope>NUCLEOTIDE SEQUENCE [LARGE SCALE GENOMIC DNA]</scope>
    <source>
        <strain evidence="2 3">1NDH17</strain>
    </source>
</reference>
<accession>A0ABS7J2G1</accession>